<dbReference type="InterPro" id="IPR040521">
    <property type="entry name" value="KDZ"/>
</dbReference>
<proteinExistence type="predicted"/>
<dbReference type="AlphaFoldDB" id="A0A2J8AGP3"/>
<sequence>MANSGRRWQAGFDEATGVSVRYISLLCSGSLSVPTVTCRACSARFTPTAIEAGCFTSSPTDAHAWYELGVLSSYAFLGVNEGLSVTGFVEYLEDLTGEHVDDRQFVSAYFAYLRAADGIDSFTSLGVEGMDEGLFADCPICATTPTPPASEGVPAAEHVEAGSDVLYRPAVSCDAVTKLGHYSSCGLASSHHKPQISRYFGPVDARVESAHAAGRLNLRSALKETESDPWDSDPCACQSSLHCARPDASSASGPCDIHGVCGAVCMHTIPLHGLFCDMRTPEQFAYYLFMLDHLVQQRPDVQDVYIDFGCRIRSTWERYVAAHPQLPAEAKLRIMVNWMHGSGHDVACQLTNCGRYMEGAGRGIGEQIEQLWSMTKVGGVG</sequence>
<protein>
    <submittedName>
        <fullName evidence="1">Uncharacterized protein</fullName>
    </submittedName>
</protein>
<dbReference type="EMBL" id="PGGS01000024">
    <property type="protein sequence ID" value="PNH11695.1"/>
    <property type="molecule type" value="Genomic_DNA"/>
</dbReference>
<comment type="caution">
    <text evidence="1">The sequence shown here is derived from an EMBL/GenBank/DDBJ whole genome shotgun (WGS) entry which is preliminary data.</text>
</comment>
<evidence type="ECO:0000313" key="2">
    <source>
        <dbReference type="Proteomes" id="UP000236333"/>
    </source>
</evidence>
<gene>
    <name evidence="1" type="ORF">TSOC_001461</name>
</gene>
<dbReference type="Pfam" id="PF18758">
    <property type="entry name" value="KDZ"/>
    <property type="match status" value="1"/>
</dbReference>
<accession>A0A2J8AGP3</accession>
<organism evidence="1 2">
    <name type="scientific">Tetrabaena socialis</name>
    <dbReference type="NCBI Taxonomy" id="47790"/>
    <lineage>
        <taxon>Eukaryota</taxon>
        <taxon>Viridiplantae</taxon>
        <taxon>Chlorophyta</taxon>
        <taxon>core chlorophytes</taxon>
        <taxon>Chlorophyceae</taxon>
        <taxon>CS clade</taxon>
        <taxon>Chlamydomonadales</taxon>
        <taxon>Tetrabaenaceae</taxon>
        <taxon>Tetrabaena</taxon>
    </lineage>
</organism>
<evidence type="ECO:0000313" key="1">
    <source>
        <dbReference type="EMBL" id="PNH11695.1"/>
    </source>
</evidence>
<dbReference type="Proteomes" id="UP000236333">
    <property type="component" value="Unassembled WGS sequence"/>
</dbReference>
<keyword evidence="2" id="KW-1185">Reference proteome</keyword>
<reference evidence="1 2" key="1">
    <citation type="journal article" date="2017" name="Mol. Biol. Evol.">
        <title>The 4-celled Tetrabaena socialis nuclear genome reveals the essential components for genetic control of cell number at the origin of multicellularity in the volvocine lineage.</title>
        <authorList>
            <person name="Featherston J."/>
            <person name="Arakaki Y."/>
            <person name="Hanschen E.R."/>
            <person name="Ferris P.J."/>
            <person name="Michod R.E."/>
            <person name="Olson B.J.S.C."/>
            <person name="Nozaki H."/>
            <person name="Durand P.M."/>
        </authorList>
    </citation>
    <scope>NUCLEOTIDE SEQUENCE [LARGE SCALE GENOMIC DNA]</scope>
    <source>
        <strain evidence="1 2">NIES-571</strain>
    </source>
</reference>
<dbReference type="OrthoDB" id="544270at2759"/>
<name>A0A2J8AGP3_9CHLO</name>
<feature type="non-terminal residue" evidence="1">
    <location>
        <position position="381"/>
    </location>
</feature>